<dbReference type="PANTHER" id="PTHR35604">
    <property type="entry name" value="TRANSPOSASE INSH FOR INSERTION SEQUENCE ELEMENT IS5A-RELATED"/>
    <property type="match status" value="1"/>
</dbReference>
<sequence length="555" mass="62097">MSLRPEPIRPVPEETARVARAAFPKGTTYTRMRDELGIVWEDGDFADLFPRRGQPAMAPWRLALVTVMQFAEGLSDRQAADAVRGRIDWKYALSLELEDPGFDFSVLSEFRSRLLKEEGAAERLLLEKLLAECKQRGLLKSRGKQRTDSTHVLAAVKATGRLECIGETMRAALNVLASAAPEWLTRWAPPEWYERYGPRVEEFRLPKADAERKKLAEQIGSDGLRLLEAVEAEDAPAGLRDLDAIGTLKRLLAEQYHPPDEPGGPVRLREPKEMPPAAQTLQSPYDPEARYSWKREVNWVGYKAHLTETCDPEGPNLITDVRTTSATTPDLKVLGAVHGALEERNLLPGEHLVDSGYMGSKEMADSLAQHGVELFGPMPRDGSWQAKAGEGFDALAFRVDWDKQSVTCPEGKKSKQWKPALNRHGRDVVAAIFDKKECAACPSRPLCTRSKSTGRELTLRPQPQHQALRKARTRQKTRGFWEDYHVRAGVEGTISQGVRECDLRRSRYVGMAKTHLQHVITAVAMNVVRLLAWFAGVPKAQTRLSAFARLAPEAY</sequence>
<evidence type="ECO:0000259" key="2">
    <source>
        <dbReference type="Pfam" id="PF13751"/>
    </source>
</evidence>
<dbReference type="InterPro" id="IPR025668">
    <property type="entry name" value="Tnp_DDE_dom"/>
</dbReference>
<dbReference type="AlphaFoldDB" id="A0A6J4QQH7"/>
<organism evidence="3">
    <name type="scientific">uncultured Rubrobacteraceae bacterium</name>
    <dbReference type="NCBI Taxonomy" id="349277"/>
    <lineage>
        <taxon>Bacteria</taxon>
        <taxon>Bacillati</taxon>
        <taxon>Actinomycetota</taxon>
        <taxon>Rubrobacteria</taxon>
        <taxon>Rubrobacterales</taxon>
        <taxon>Rubrobacteraceae</taxon>
        <taxon>environmental samples</taxon>
    </lineage>
</organism>
<dbReference type="InterPro" id="IPR047629">
    <property type="entry name" value="IS1182_transpos"/>
</dbReference>
<feature type="domain" description="Transposase InsH N-terminal" evidence="1">
    <location>
        <begin position="22"/>
        <end position="113"/>
    </location>
</feature>
<dbReference type="EMBL" id="CADCUW010000535">
    <property type="protein sequence ID" value="CAA9446507.1"/>
    <property type="molecule type" value="Genomic_DNA"/>
</dbReference>
<reference evidence="3" key="1">
    <citation type="submission" date="2020-02" db="EMBL/GenBank/DDBJ databases">
        <authorList>
            <person name="Meier V. D."/>
        </authorList>
    </citation>
    <scope>NUCLEOTIDE SEQUENCE</scope>
    <source>
        <strain evidence="3">AVDCRST_MAG01</strain>
    </source>
</reference>
<dbReference type="InterPro" id="IPR008490">
    <property type="entry name" value="Transposase_InsH_N"/>
</dbReference>
<accession>A0A6J4QQH7</accession>
<proteinExistence type="predicted"/>
<feature type="domain" description="Transposase DDE" evidence="2">
    <location>
        <begin position="407"/>
        <end position="531"/>
    </location>
</feature>
<evidence type="ECO:0000259" key="1">
    <source>
        <dbReference type="Pfam" id="PF05598"/>
    </source>
</evidence>
<protein>
    <submittedName>
        <fullName evidence="3">Transposase</fullName>
    </submittedName>
</protein>
<dbReference type="PANTHER" id="PTHR35604:SF2">
    <property type="entry name" value="TRANSPOSASE INSH FOR INSERTION SEQUENCE ELEMENT IS5A-RELATED"/>
    <property type="match status" value="1"/>
</dbReference>
<evidence type="ECO:0000313" key="3">
    <source>
        <dbReference type="EMBL" id="CAA9446507.1"/>
    </source>
</evidence>
<gene>
    <name evidence="3" type="ORF">AVDCRST_MAG01-01-4138</name>
</gene>
<dbReference type="Pfam" id="PF13751">
    <property type="entry name" value="DDE_Tnp_1_6"/>
    <property type="match status" value="1"/>
</dbReference>
<name>A0A6J4QQH7_9ACTN</name>
<dbReference type="Pfam" id="PF05598">
    <property type="entry name" value="DUF772"/>
    <property type="match status" value="1"/>
</dbReference>
<dbReference type="NCBIfam" id="NF033551">
    <property type="entry name" value="transpos_IS1182"/>
    <property type="match status" value="1"/>
</dbReference>